<feature type="domain" description="Ig-like" evidence="2">
    <location>
        <begin position="444"/>
        <end position="516"/>
    </location>
</feature>
<dbReference type="EMBL" id="JAPDNS010000001">
    <property type="protein sequence ID" value="MCW3483665.1"/>
    <property type="molecule type" value="Genomic_DNA"/>
</dbReference>
<dbReference type="InterPro" id="IPR044023">
    <property type="entry name" value="Ig_7"/>
</dbReference>
<comment type="caution">
    <text evidence="3">The sequence shown here is derived from an EMBL/GenBank/DDBJ whole genome shotgun (WGS) entry which is preliminary data.</text>
</comment>
<evidence type="ECO:0000259" key="1">
    <source>
        <dbReference type="Pfam" id="PF18962"/>
    </source>
</evidence>
<accession>A0ABT3II69</accession>
<feature type="domain" description="Secretion system C-terminal sorting" evidence="1">
    <location>
        <begin position="540"/>
        <end position="609"/>
    </location>
</feature>
<dbReference type="NCBIfam" id="TIGR04183">
    <property type="entry name" value="Por_Secre_tail"/>
    <property type="match status" value="1"/>
</dbReference>
<gene>
    <name evidence="3" type="ORF">OL497_07155</name>
</gene>
<dbReference type="Pfam" id="PF18962">
    <property type="entry name" value="Por_Secre_tail"/>
    <property type="match status" value="1"/>
</dbReference>
<proteinExistence type="predicted"/>
<evidence type="ECO:0000259" key="2">
    <source>
        <dbReference type="Pfam" id="PF19081"/>
    </source>
</evidence>
<evidence type="ECO:0000313" key="4">
    <source>
        <dbReference type="Proteomes" id="UP001207742"/>
    </source>
</evidence>
<organism evidence="3 4">
    <name type="scientific">Chitinophaga nivalis</name>
    <dbReference type="NCBI Taxonomy" id="2991709"/>
    <lineage>
        <taxon>Bacteria</taxon>
        <taxon>Pseudomonadati</taxon>
        <taxon>Bacteroidota</taxon>
        <taxon>Chitinophagia</taxon>
        <taxon>Chitinophagales</taxon>
        <taxon>Chitinophagaceae</taxon>
        <taxon>Chitinophaga</taxon>
    </lineage>
</organism>
<keyword evidence="4" id="KW-1185">Reference proteome</keyword>
<evidence type="ECO:0000313" key="3">
    <source>
        <dbReference type="EMBL" id="MCW3483665.1"/>
    </source>
</evidence>
<dbReference type="Pfam" id="PF19081">
    <property type="entry name" value="Ig_7"/>
    <property type="match status" value="4"/>
</dbReference>
<name>A0ABT3II69_9BACT</name>
<feature type="domain" description="Ig-like" evidence="2">
    <location>
        <begin position="270"/>
        <end position="347"/>
    </location>
</feature>
<sequence length="612" mass="64348">MKKYLCALKRAILLWLLVLPGLLFCLSPVNGQKIYANSQTNQVNGICVLCSVMNPNNPVDNSSLDDYSAFVINVGLLGVSVDQTLIFPAGASGGCDSLIIGIGSSNTVLSLNLFGGVSVQTYNGNTPNNDLKVVSADILRLLNNNTRAEVLLKPDAPFDRVKISLSSNLVGLLASFRLYYAYHQSAIPAAPVVTPATATICSGDSVTLTAATTAGNTINWYAAATGGTALYTGNTFTVKPVVSTTYYAAAARAGCTSTRTAVTVSVNTKPAAPAITASSTSICTGDTVSLSAAGPNIKWYNAATGGTLLFIGTPYKLIPAATATYYAQAENNGCISSRSSLLITVKPRPVATVTPGSATICGRDTAIFTGSSNLAGAVFKWYKDAAGGTALFTGNPYKVQLNGSTLPVDITYYATATVNGCTSTRASGAITVLPRPIKAKLVKDTVVIKPGDTATLAVIPSGVNYAFWYNKPVGGYLLSIGNTFKVSPARSTTYYVTFFARRGCVSLQRTKAIVRVSATGTKSRSAANGSVATSQQLDFYPNPTTGLIQISTKIEMGDSRVVVTNLQGKEVYRNKLNTNQVQLPEEIPAGTYVITVRTKDNKRYSGKIVLNR</sequence>
<dbReference type="InterPro" id="IPR026444">
    <property type="entry name" value="Secre_tail"/>
</dbReference>
<feature type="domain" description="Ig-like" evidence="2">
    <location>
        <begin position="349"/>
        <end position="434"/>
    </location>
</feature>
<dbReference type="RefSeq" id="WP_264729185.1">
    <property type="nucleotide sequence ID" value="NZ_JAPDNR010000001.1"/>
</dbReference>
<dbReference type="Proteomes" id="UP001207742">
    <property type="component" value="Unassembled WGS sequence"/>
</dbReference>
<feature type="domain" description="Ig-like" evidence="2">
    <location>
        <begin position="188"/>
        <end position="267"/>
    </location>
</feature>
<reference evidence="3 4" key="1">
    <citation type="submission" date="2022-10" db="EMBL/GenBank/DDBJ databases">
        <title>Chitinophaga nivalis PC15 sp. nov., isolated from Pyeongchang county, South Korea.</title>
        <authorList>
            <person name="Trinh H.N."/>
        </authorList>
    </citation>
    <scope>NUCLEOTIDE SEQUENCE [LARGE SCALE GENOMIC DNA]</scope>
    <source>
        <strain evidence="3 4">PC14</strain>
    </source>
</reference>
<protein>
    <submittedName>
        <fullName evidence="3">T9SS type A sorting domain-containing protein</fullName>
    </submittedName>
</protein>